<sequence>MLSDGDSIGKEDGYKKGQSRLCDINGDAHESLDDVGIELAELSLDEPDLEADLYLDDVNGGEKIETINIVN</sequence>
<reference evidence="1 3" key="1">
    <citation type="journal article" date="2011" name="Nature">
        <title>The Medicago genome provides insight into the evolution of rhizobial symbioses.</title>
        <authorList>
            <person name="Young N.D."/>
            <person name="Debelle F."/>
            <person name="Oldroyd G.E."/>
            <person name="Geurts R."/>
            <person name="Cannon S.B."/>
            <person name="Udvardi M.K."/>
            <person name="Benedito V.A."/>
            <person name="Mayer K.F."/>
            <person name="Gouzy J."/>
            <person name="Schoof H."/>
            <person name="Van de Peer Y."/>
            <person name="Proost S."/>
            <person name="Cook D.R."/>
            <person name="Meyers B.C."/>
            <person name="Spannagl M."/>
            <person name="Cheung F."/>
            <person name="De Mita S."/>
            <person name="Krishnakumar V."/>
            <person name="Gundlach H."/>
            <person name="Zhou S."/>
            <person name="Mudge J."/>
            <person name="Bharti A.K."/>
            <person name="Murray J.D."/>
            <person name="Naoumkina M.A."/>
            <person name="Rosen B."/>
            <person name="Silverstein K.A."/>
            <person name="Tang H."/>
            <person name="Rombauts S."/>
            <person name="Zhao P.X."/>
            <person name="Zhou P."/>
            <person name="Barbe V."/>
            <person name="Bardou P."/>
            <person name="Bechner M."/>
            <person name="Bellec A."/>
            <person name="Berger A."/>
            <person name="Berges H."/>
            <person name="Bidwell S."/>
            <person name="Bisseling T."/>
            <person name="Choisne N."/>
            <person name="Couloux A."/>
            <person name="Denny R."/>
            <person name="Deshpande S."/>
            <person name="Dai X."/>
            <person name="Doyle J.J."/>
            <person name="Dudez A.M."/>
            <person name="Farmer A.D."/>
            <person name="Fouteau S."/>
            <person name="Franken C."/>
            <person name="Gibelin C."/>
            <person name="Gish J."/>
            <person name="Goldstein S."/>
            <person name="Gonzalez A.J."/>
            <person name="Green P.J."/>
            <person name="Hallab A."/>
            <person name="Hartog M."/>
            <person name="Hua A."/>
            <person name="Humphray S.J."/>
            <person name="Jeong D.H."/>
            <person name="Jing Y."/>
            <person name="Jocker A."/>
            <person name="Kenton S.M."/>
            <person name="Kim D.J."/>
            <person name="Klee K."/>
            <person name="Lai H."/>
            <person name="Lang C."/>
            <person name="Lin S."/>
            <person name="Macmil S.L."/>
            <person name="Magdelenat G."/>
            <person name="Matthews L."/>
            <person name="McCorrison J."/>
            <person name="Monaghan E.L."/>
            <person name="Mun J.H."/>
            <person name="Najar F.Z."/>
            <person name="Nicholson C."/>
            <person name="Noirot C."/>
            <person name="O'Bleness M."/>
            <person name="Paule C.R."/>
            <person name="Poulain J."/>
            <person name="Prion F."/>
            <person name="Qin B."/>
            <person name="Qu C."/>
            <person name="Retzel E.F."/>
            <person name="Riddle C."/>
            <person name="Sallet E."/>
            <person name="Samain S."/>
            <person name="Samson N."/>
            <person name="Sanders I."/>
            <person name="Saurat O."/>
            <person name="Scarpelli C."/>
            <person name="Schiex T."/>
            <person name="Segurens B."/>
            <person name="Severin A.J."/>
            <person name="Sherrier D.J."/>
            <person name="Shi R."/>
            <person name="Sims S."/>
            <person name="Singer S.R."/>
            <person name="Sinharoy S."/>
            <person name="Sterck L."/>
            <person name="Viollet A."/>
            <person name="Wang B.B."/>
            <person name="Wang K."/>
            <person name="Wang M."/>
            <person name="Wang X."/>
            <person name="Warfsmann J."/>
            <person name="Weissenbach J."/>
            <person name="White D.D."/>
            <person name="White J.D."/>
            <person name="Wiley G.B."/>
            <person name="Wincker P."/>
            <person name="Xing Y."/>
            <person name="Yang L."/>
            <person name="Yao Z."/>
            <person name="Ying F."/>
            <person name="Zhai J."/>
            <person name="Zhou L."/>
            <person name="Zuber A."/>
            <person name="Denarie J."/>
            <person name="Dixon R.A."/>
            <person name="May G.D."/>
            <person name="Schwartz D.C."/>
            <person name="Rogers J."/>
            <person name="Quetier F."/>
            <person name="Town C.D."/>
            <person name="Roe B.A."/>
        </authorList>
    </citation>
    <scope>NUCLEOTIDE SEQUENCE [LARGE SCALE GENOMIC DNA]</scope>
    <source>
        <strain evidence="1">A17</strain>
        <strain evidence="2 3">cv. Jemalong A17</strain>
    </source>
</reference>
<evidence type="ECO:0000313" key="3">
    <source>
        <dbReference type="Proteomes" id="UP000002051"/>
    </source>
</evidence>
<proteinExistence type="predicted"/>
<gene>
    <name evidence="1" type="ordered locus">MTR_6g465000</name>
</gene>
<accession>A0A072UAA0</accession>
<reference evidence="2" key="3">
    <citation type="submission" date="2015-04" db="UniProtKB">
        <authorList>
            <consortium name="EnsemblPlants"/>
        </authorList>
    </citation>
    <scope>IDENTIFICATION</scope>
    <source>
        <strain evidence="2">cv. Jemalong A17</strain>
    </source>
</reference>
<dbReference type="EnsemblPlants" id="KEH26572">
    <property type="protein sequence ID" value="KEH26572"/>
    <property type="gene ID" value="MTR_6g465000"/>
</dbReference>
<dbReference type="AlphaFoldDB" id="A0A072UAA0"/>
<protein>
    <submittedName>
        <fullName evidence="1 2">Uncharacterized protein</fullName>
    </submittedName>
</protein>
<name>A0A072UAA0_MEDTR</name>
<dbReference type="HOGENOM" id="CLU_2743854_0_0_1"/>
<organism evidence="1 3">
    <name type="scientific">Medicago truncatula</name>
    <name type="common">Barrel medic</name>
    <name type="synonym">Medicago tribuloides</name>
    <dbReference type="NCBI Taxonomy" id="3880"/>
    <lineage>
        <taxon>Eukaryota</taxon>
        <taxon>Viridiplantae</taxon>
        <taxon>Streptophyta</taxon>
        <taxon>Embryophyta</taxon>
        <taxon>Tracheophyta</taxon>
        <taxon>Spermatophyta</taxon>
        <taxon>Magnoliopsida</taxon>
        <taxon>eudicotyledons</taxon>
        <taxon>Gunneridae</taxon>
        <taxon>Pentapetalae</taxon>
        <taxon>rosids</taxon>
        <taxon>fabids</taxon>
        <taxon>Fabales</taxon>
        <taxon>Fabaceae</taxon>
        <taxon>Papilionoideae</taxon>
        <taxon>50 kb inversion clade</taxon>
        <taxon>NPAAA clade</taxon>
        <taxon>Hologalegina</taxon>
        <taxon>IRL clade</taxon>
        <taxon>Trifolieae</taxon>
        <taxon>Medicago</taxon>
    </lineage>
</organism>
<dbReference type="Proteomes" id="UP000002051">
    <property type="component" value="Chromosome 6"/>
</dbReference>
<evidence type="ECO:0000313" key="1">
    <source>
        <dbReference type="EMBL" id="KEH26572.1"/>
    </source>
</evidence>
<dbReference type="EMBL" id="CM001222">
    <property type="protein sequence ID" value="KEH26572.1"/>
    <property type="molecule type" value="Genomic_DNA"/>
</dbReference>
<keyword evidence="3" id="KW-1185">Reference proteome</keyword>
<evidence type="ECO:0000313" key="2">
    <source>
        <dbReference type="EnsemblPlants" id="KEH26572"/>
    </source>
</evidence>
<reference evidence="1 3" key="2">
    <citation type="journal article" date="2014" name="BMC Genomics">
        <title>An improved genome release (version Mt4.0) for the model legume Medicago truncatula.</title>
        <authorList>
            <person name="Tang H."/>
            <person name="Krishnakumar V."/>
            <person name="Bidwell S."/>
            <person name="Rosen B."/>
            <person name="Chan A."/>
            <person name="Zhou S."/>
            <person name="Gentzbittel L."/>
            <person name="Childs K.L."/>
            <person name="Yandell M."/>
            <person name="Gundlach H."/>
            <person name="Mayer K.F."/>
            <person name="Schwartz D.C."/>
            <person name="Town C.D."/>
        </authorList>
    </citation>
    <scope>GENOME REANNOTATION</scope>
    <source>
        <strain evidence="1">A17</strain>
        <strain evidence="2 3">cv. Jemalong A17</strain>
    </source>
</reference>